<gene>
    <name evidence="5" type="ORF">BECKH772A_GA0070896_1005314</name>
    <name evidence="6" type="ORF">BECKH772B_GA0070898_1005414</name>
    <name evidence="7" type="ORF">BECKH772C_GA0070978_1005114</name>
</gene>
<accession>A0A450UKW5</accession>
<dbReference type="InterPro" id="IPR002812">
    <property type="entry name" value="DHQS"/>
</dbReference>
<evidence type="ECO:0000313" key="6">
    <source>
        <dbReference type="EMBL" id="VFJ94054.1"/>
    </source>
</evidence>
<dbReference type="EMBL" id="CAADFG010000053">
    <property type="protein sequence ID" value="VFJ93173.1"/>
    <property type="molecule type" value="Genomic_DNA"/>
</dbReference>
<dbReference type="AlphaFoldDB" id="A0A450UKW5"/>
<organism evidence="5">
    <name type="scientific">Candidatus Kentrum eta</name>
    <dbReference type="NCBI Taxonomy" id="2126337"/>
    <lineage>
        <taxon>Bacteria</taxon>
        <taxon>Pseudomonadati</taxon>
        <taxon>Pseudomonadota</taxon>
        <taxon>Gammaproteobacteria</taxon>
        <taxon>Candidatus Kentrum</taxon>
    </lineage>
</organism>
<evidence type="ECO:0000313" key="7">
    <source>
        <dbReference type="EMBL" id="VFK00717.1"/>
    </source>
</evidence>
<dbReference type="InterPro" id="IPR056179">
    <property type="entry name" value="DHQS_C"/>
</dbReference>
<dbReference type="GO" id="GO:0003856">
    <property type="term" value="F:3-dehydroquinate synthase activity"/>
    <property type="evidence" value="ECO:0007669"/>
    <property type="project" value="InterPro"/>
</dbReference>
<protein>
    <submittedName>
        <fullName evidence="5">3-dehydroquinate synthase II</fullName>
    </submittedName>
</protein>
<evidence type="ECO:0000256" key="2">
    <source>
        <dbReference type="ARBA" id="ARBA00023141"/>
    </source>
</evidence>
<dbReference type="InterPro" id="IPR030960">
    <property type="entry name" value="DHQS/DOIS_N"/>
</dbReference>
<dbReference type="Pfam" id="PF26558">
    <property type="entry name" value="DHQS_2nd"/>
    <property type="match status" value="1"/>
</dbReference>
<dbReference type="PANTHER" id="PTHR33563">
    <property type="match status" value="1"/>
</dbReference>
<evidence type="ECO:0000259" key="4">
    <source>
        <dbReference type="Pfam" id="PF26558"/>
    </source>
</evidence>
<keyword evidence="2" id="KW-0057">Aromatic amino acid biosynthesis</keyword>
<dbReference type="NCBIfam" id="NF002627">
    <property type="entry name" value="PRK02290.1-5"/>
    <property type="match status" value="1"/>
</dbReference>
<feature type="domain" description="3-dehydroquinate synthase N-terminal" evidence="3">
    <location>
        <begin position="3"/>
        <end position="144"/>
    </location>
</feature>
<evidence type="ECO:0000259" key="3">
    <source>
        <dbReference type="Pfam" id="PF01959"/>
    </source>
</evidence>
<dbReference type="EMBL" id="CAADFJ010000051">
    <property type="protein sequence ID" value="VFK00717.1"/>
    <property type="molecule type" value="Genomic_DNA"/>
</dbReference>
<dbReference type="GO" id="GO:0008652">
    <property type="term" value="P:amino acid biosynthetic process"/>
    <property type="evidence" value="ECO:0007669"/>
    <property type="project" value="UniProtKB-KW"/>
</dbReference>
<dbReference type="EMBL" id="CAADFI010000054">
    <property type="protein sequence ID" value="VFJ94054.1"/>
    <property type="molecule type" value="Genomic_DNA"/>
</dbReference>
<evidence type="ECO:0000256" key="1">
    <source>
        <dbReference type="ARBA" id="ARBA00022605"/>
    </source>
</evidence>
<proteinExistence type="predicted"/>
<feature type="domain" description="3-dehydroquinate synthase C-terminal" evidence="4">
    <location>
        <begin position="158"/>
        <end position="332"/>
    </location>
</feature>
<name>A0A450UKW5_9GAMM</name>
<dbReference type="Pfam" id="PF01959">
    <property type="entry name" value="DHQS"/>
    <property type="match status" value="1"/>
</dbReference>
<dbReference type="GO" id="GO:0016491">
    <property type="term" value="F:oxidoreductase activity"/>
    <property type="evidence" value="ECO:0007669"/>
    <property type="project" value="InterPro"/>
</dbReference>
<keyword evidence="1" id="KW-0028">Amino-acid biosynthesis</keyword>
<dbReference type="GO" id="GO:0009073">
    <property type="term" value="P:aromatic amino acid family biosynthetic process"/>
    <property type="evidence" value="ECO:0007669"/>
    <property type="project" value="UniProtKB-KW"/>
</dbReference>
<dbReference type="PANTHER" id="PTHR33563:SF1">
    <property type="entry name" value="3-DEHYDROQUINATE SYNTHASE"/>
    <property type="match status" value="1"/>
</dbReference>
<evidence type="ECO:0000313" key="5">
    <source>
        <dbReference type="EMBL" id="VFJ93173.1"/>
    </source>
</evidence>
<reference evidence="5" key="1">
    <citation type="submission" date="2019-02" db="EMBL/GenBank/DDBJ databases">
        <authorList>
            <person name="Gruber-Vodicka R. H."/>
            <person name="Seah K. B. B."/>
        </authorList>
    </citation>
    <scope>NUCLEOTIDE SEQUENCE</scope>
    <source>
        <strain evidence="7">BECK_SA2B12</strain>
        <strain evidence="5">BECK_SA2B15</strain>
        <strain evidence="6">BECK_SA2B20</strain>
    </source>
</reference>
<sequence>MKKIFWVRFNAFERNLITTALESGADALVLPAGLTQKVHALGRITVIAPDGDRKLGVDVRECHITQKSDEDAVVANAGRVPTLITNRDWTVIPLENLISKTTNLIQTVTDPQQARLALTAMEVGATGICLETESAEAIRAVGELIRQVGNERLELVRARIESTEPVGVADRVCVDTTAILQPGQGLLAGDTSGAFFLVYNENVESSYCDPQPFRVNAGAVHAYVRLPENKTGYLAEVRAGSRMLICDEKGRTFPLAVGRAKIEKRPMLIVRARVDTRPVSLIMQNAETIRLTQPSGEPISVTTLRPGDEVLVYLEEGGRHFGVRIRETVTER</sequence>